<proteinExistence type="predicted"/>
<dbReference type="AlphaFoldDB" id="A0A9W8YKS2"/>
<keyword evidence="2" id="KW-1133">Transmembrane helix</keyword>
<dbReference type="OrthoDB" id="5243344at2759"/>
<keyword evidence="4" id="KW-1185">Reference proteome</keyword>
<evidence type="ECO:0000256" key="1">
    <source>
        <dbReference type="SAM" id="MobiDB-lite"/>
    </source>
</evidence>
<feature type="transmembrane region" description="Helical" evidence="2">
    <location>
        <begin position="113"/>
        <end position="136"/>
    </location>
</feature>
<protein>
    <submittedName>
        <fullName evidence="3">Uncharacterized protein</fullName>
    </submittedName>
</protein>
<feature type="transmembrane region" description="Helical" evidence="2">
    <location>
        <begin position="290"/>
        <end position="312"/>
    </location>
</feature>
<evidence type="ECO:0000256" key="2">
    <source>
        <dbReference type="SAM" id="Phobius"/>
    </source>
</evidence>
<sequence>MKAKTWTPQELLVVLRTIPWVTALKLVLAQALDRPLNVRLDLDKAPKFQTIKVSGLSSASDHGPNDQNLVNSGLGGGGPNPNDPRDAGSGGGEGPGRHRRRARRPPPNPWRQIWDFTWLLIRFFTYGQAANLWAIFRFAYNVALLNIQHALDFLQVAQPWQHLPNPRLPHAEIISFSIWLLLVWHLTMMIALGEERRLWLAANPRTAAYVRGLQVRNPYPLGGLYQVDYALLEPALGGLSVWLHKLYFRPGALRSVGEAVGVVADFWRSLLEILSYTRVEEAVVHVKDMVVNAGTAVVTSAWGIVAAVWVFILRLVPSWPESSSVRPANIGDPVNLQVPVKSVHLPNLSDPRVVHGGPAWWQIFWSISRIWWCVQ</sequence>
<reference evidence="3" key="1">
    <citation type="submission" date="2022-10" db="EMBL/GenBank/DDBJ databases">
        <title>Tapping the CABI collections for fungal endophytes: first genome assemblies for Collariella, Neodidymelliopsis, Ascochyta clinopodiicola, Didymella pomorum, Didymosphaeria variabile, Neocosmospora piperis and Neocucurbitaria cava.</title>
        <authorList>
            <person name="Hill R."/>
        </authorList>
    </citation>
    <scope>NUCLEOTIDE SEQUENCE</scope>
    <source>
        <strain evidence="3">IMI 355082</strain>
    </source>
</reference>
<keyword evidence="2" id="KW-0812">Transmembrane</keyword>
<accession>A0A9W8YKS2</accession>
<dbReference type="Proteomes" id="UP001140453">
    <property type="component" value="Unassembled WGS sequence"/>
</dbReference>
<dbReference type="EMBL" id="JAPEVB010000006">
    <property type="protein sequence ID" value="KAJ4386371.1"/>
    <property type="molecule type" value="Genomic_DNA"/>
</dbReference>
<organism evidence="3 4">
    <name type="scientific">Gnomoniopsis smithogilvyi</name>
    <dbReference type="NCBI Taxonomy" id="1191159"/>
    <lineage>
        <taxon>Eukaryota</taxon>
        <taxon>Fungi</taxon>
        <taxon>Dikarya</taxon>
        <taxon>Ascomycota</taxon>
        <taxon>Pezizomycotina</taxon>
        <taxon>Sordariomycetes</taxon>
        <taxon>Sordariomycetidae</taxon>
        <taxon>Diaporthales</taxon>
        <taxon>Gnomoniaceae</taxon>
        <taxon>Gnomoniopsis</taxon>
    </lineage>
</organism>
<name>A0A9W8YKS2_9PEZI</name>
<keyword evidence="2" id="KW-0472">Membrane</keyword>
<evidence type="ECO:0000313" key="4">
    <source>
        <dbReference type="Proteomes" id="UP001140453"/>
    </source>
</evidence>
<feature type="transmembrane region" description="Helical" evidence="2">
    <location>
        <begin position="173"/>
        <end position="192"/>
    </location>
</feature>
<evidence type="ECO:0000313" key="3">
    <source>
        <dbReference type="EMBL" id="KAJ4386371.1"/>
    </source>
</evidence>
<comment type="caution">
    <text evidence="3">The sequence shown here is derived from an EMBL/GenBank/DDBJ whole genome shotgun (WGS) entry which is preliminary data.</text>
</comment>
<feature type="region of interest" description="Disordered" evidence="1">
    <location>
        <begin position="54"/>
        <end position="106"/>
    </location>
</feature>
<gene>
    <name evidence="3" type="ORF">N0V93_009266</name>
</gene>